<dbReference type="PANTHER" id="PTHR21174">
    <property type="match status" value="1"/>
</dbReference>
<proteinExistence type="predicted"/>
<dbReference type="PANTHER" id="PTHR21174:SF0">
    <property type="entry name" value="HD PHOSPHOHYDROLASE FAMILY PROTEIN-RELATED"/>
    <property type="match status" value="1"/>
</dbReference>
<accession>A0ABX2IIF0</accession>
<keyword evidence="2" id="KW-1185">Reference proteome</keyword>
<reference evidence="1 2" key="1">
    <citation type="submission" date="2020-06" db="EMBL/GenBank/DDBJ databases">
        <title>Draft genome of Uliginosibacterium sp. IMCC34675.</title>
        <authorList>
            <person name="Song J."/>
        </authorList>
    </citation>
    <scope>NUCLEOTIDE SEQUENCE [LARGE SCALE GENOMIC DNA]</scope>
    <source>
        <strain evidence="1 2">IMCC34675</strain>
    </source>
</reference>
<keyword evidence="1" id="KW-0675">Receptor</keyword>
<evidence type="ECO:0000313" key="2">
    <source>
        <dbReference type="Proteomes" id="UP000778523"/>
    </source>
</evidence>
<dbReference type="PIRSF" id="PIRSF035170">
    <property type="entry name" value="HD_phosphohydro"/>
    <property type="match status" value="1"/>
</dbReference>
<dbReference type="RefSeq" id="WP_170022867.1">
    <property type="nucleotide sequence ID" value="NZ_JABCSC020000004.1"/>
</dbReference>
<protein>
    <submittedName>
        <fullName evidence="1">N-methyl-D-aspartate receptor NMDAR2C subunit</fullName>
    </submittedName>
</protein>
<organism evidence="1 2">
    <name type="scientific">Uliginosibacterium aquaticum</name>
    <dbReference type="NCBI Taxonomy" id="2731212"/>
    <lineage>
        <taxon>Bacteria</taxon>
        <taxon>Pseudomonadati</taxon>
        <taxon>Pseudomonadota</taxon>
        <taxon>Betaproteobacteria</taxon>
        <taxon>Rhodocyclales</taxon>
        <taxon>Zoogloeaceae</taxon>
        <taxon>Uliginosibacterium</taxon>
    </lineage>
</organism>
<sequence length="216" mass="24084">MDTLLVSWDRFWIAAGARQPAPGLLAELLLAWTEPHRHYHTLQHLAECLSLLEAHAHLAKNPAAIGLALFFHDAIYDPRAQDNEARSADWARQALGAAGFEERFIEQVADMILATRHATQEAEGDTALLLDIDLAILGANPHRFAEYEAQVRAEYAWVAEPAFRTARAQLLRSFLARPHLYRTAAFAELESRARGNLDTALRTLENTSDTAEHEAA</sequence>
<dbReference type="Proteomes" id="UP000778523">
    <property type="component" value="Unassembled WGS sequence"/>
</dbReference>
<dbReference type="EMBL" id="JABCSC020000004">
    <property type="protein sequence ID" value="NSL56549.1"/>
    <property type="molecule type" value="Genomic_DNA"/>
</dbReference>
<dbReference type="InterPro" id="IPR009218">
    <property type="entry name" value="HD_phosphohydro"/>
</dbReference>
<evidence type="ECO:0000313" key="1">
    <source>
        <dbReference type="EMBL" id="NSL56549.1"/>
    </source>
</evidence>
<dbReference type="Gene3D" id="1.10.3210.10">
    <property type="entry name" value="Hypothetical protein af1432"/>
    <property type="match status" value="1"/>
</dbReference>
<dbReference type="SUPFAM" id="SSF109604">
    <property type="entry name" value="HD-domain/PDEase-like"/>
    <property type="match status" value="1"/>
</dbReference>
<comment type="caution">
    <text evidence="1">The sequence shown here is derived from an EMBL/GenBank/DDBJ whole genome shotgun (WGS) entry which is preliminary data.</text>
</comment>
<gene>
    <name evidence="1" type="ORF">HJ583_016060</name>
</gene>
<name>A0ABX2IIF0_9RHOO</name>